<evidence type="ECO:0000256" key="5">
    <source>
        <dbReference type="ARBA" id="ARBA00022496"/>
    </source>
</evidence>
<evidence type="ECO:0000256" key="17">
    <source>
        <dbReference type="SAM" id="SignalP"/>
    </source>
</evidence>
<organism evidence="20 21">
    <name type="scientific">Pseudomonas protegens</name>
    <dbReference type="NCBI Taxonomy" id="380021"/>
    <lineage>
        <taxon>Bacteria</taxon>
        <taxon>Pseudomonadati</taxon>
        <taxon>Pseudomonadota</taxon>
        <taxon>Gammaproteobacteria</taxon>
        <taxon>Pseudomonadales</taxon>
        <taxon>Pseudomonadaceae</taxon>
        <taxon>Pseudomonas</taxon>
    </lineage>
</organism>
<keyword evidence="7 17" id="KW-0732">Signal</keyword>
<evidence type="ECO:0000256" key="2">
    <source>
        <dbReference type="ARBA" id="ARBA00009810"/>
    </source>
</evidence>
<keyword evidence="5" id="KW-0410">Iron transport</keyword>
<evidence type="ECO:0000256" key="15">
    <source>
        <dbReference type="PROSITE-ProRule" id="PRU10144"/>
    </source>
</evidence>
<dbReference type="SUPFAM" id="SSF56935">
    <property type="entry name" value="Porins"/>
    <property type="match status" value="1"/>
</dbReference>
<keyword evidence="21" id="KW-1185">Reference proteome</keyword>
<proteinExistence type="inferred from homology"/>
<name>A0ABY2VMJ8_9PSED</name>
<evidence type="ECO:0000256" key="11">
    <source>
        <dbReference type="ARBA" id="ARBA00023136"/>
    </source>
</evidence>
<evidence type="ECO:0000313" key="20">
    <source>
        <dbReference type="EMBL" id="TMM66518.1"/>
    </source>
</evidence>
<dbReference type="CDD" id="cd01347">
    <property type="entry name" value="ligand_gated_channel"/>
    <property type="match status" value="1"/>
</dbReference>
<dbReference type="PANTHER" id="PTHR32552:SF84">
    <property type="entry name" value="TONB-DEPENDENT RECEPTOR-RELATED"/>
    <property type="match status" value="1"/>
</dbReference>
<dbReference type="Gene3D" id="2.40.170.20">
    <property type="entry name" value="TonB-dependent receptor, beta-barrel domain"/>
    <property type="match status" value="1"/>
</dbReference>
<evidence type="ECO:0000256" key="6">
    <source>
        <dbReference type="ARBA" id="ARBA00022692"/>
    </source>
</evidence>
<feature type="short sequence motif" description="TonB C-terminal box" evidence="15">
    <location>
        <begin position="699"/>
        <end position="716"/>
    </location>
</feature>
<feature type="domain" description="TonB-dependent receptor-like beta-barrel" evidence="18">
    <location>
        <begin position="250"/>
        <end position="684"/>
    </location>
</feature>
<evidence type="ECO:0000256" key="12">
    <source>
        <dbReference type="ARBA" id="ARBA00023170"/>
    </source>
</evidence>
<evidence type="ECO:0000259" key="18">
    <source>
        <dbReference type="Pfam" id="PF00593"/>
    </source>
</evidence>
<feature type="signal peptide" evidence="17">
    <location>
        <begin position="1"/>
        <end position="31"/>
    </location>
</feature>
<evidence type="ECO:0000313" key="21">
    <source>
        <dbReference type="Proteomes" id="UP000310095"/>
    </source>
</evidence>
<accession>A0ABY2VMJ8</accession>
<evidence type="ECO:0000256" key="10">
    <source>
        <dbReference type="ARBA" id="ARBA00023077"/>
    </source>
</evidence>
<evidence type="ECO:0000256" key="7">
    <source>
        <dbReference type="ARBA" id="ARBA00022729"/>
    </source>
</evidence>
<keyword evidence="9" id="KW-0406">Ion transport</keyword>
<dbReference type="Pfam" id="PF00593">
    <property type="entry name" value="TonB_dep_Rec_b-barrel"/>
    <property type="match status" value="1"/>
</dbReference>
<protein>
    <submittedName>
        <fullName evidence="20">TonB-dependent siderophore receptor</fullName>
    </submittedName>
</protein>
<dbReference type="InterPro" id="IPR010917">
    <property type="entry name" value="TonB_rcpt_CS"/>
</dbReference>
<sequence>MSRTSLLQHLASPSLCFTLLPCMAYPALALADQKTSLVLPETQVSGVSSAPQTSLDTPLPAGSRLNLTALETPASTSSLGNDAISNRNNLTVQDAVTRSPGITSIATPGNGNTALSARGFTGHSSVMTLFDGARLYTGAGSQTFPVDPWMVERIDVIRGPASVLYGEGATGAVINVIAKKPFDGEIHNRLRLGYGSHDRQQLGLDSGGSLTDTLSYRLTLNQQQSNGWVDQGQSRSLALSAALRWQATDDLGFTLAHERGESEPASYFGTPLIAGQYRDSLRDKNYNLRNAVQRYNDEWTRLNTDWTLSDNLSASNQLYYIKSRRHWRNAEAYNWVSSREQLLRGDYLEIKHDQEQIGDRQSFTFNHSLFGLDSRTVIGLEYNRIRFGVANNSPYKDIGSDYIDPWNPAPGYFQSRSPFLPQTDSSTRTFALFAENRLQLSERWSLVTGIRRDQNHIDRSDLRAGTRTDRSLTGGNWRAGLVFAVTDQLSLYGQYSTSEDGVSNLISLNPSQLQMDLTEAKQTEFGLKQQFWNGRGEWTLAAYHIVKKKLLTTDPVTRLAQQVGQQSADGLETSLELALDHGWQVSANASLVRAEYDDFDEVVSGKAVSRAGNRPTNVPRRTANLWLNKALAPSLEAGMGLRYVDARYANTANSVDVPGYTVLDANLGWQALPDVRLGLQVNNLLDRRYAAAQQNSGQQWLMGEPRSLFVTADYSF</sequence>
<dbReference type="Gene3D" id="2.170.130.10">
    <property type="entry name" value="TonB-dependent receptor, plug domain"/>
    <property type="match status" value="1"/>
</dbReference>
<dbReference type="EMBL" id="VAVY01000001">
    <property type="protein sequence ID" value="TMM66518.1"/>
    <property type="molecule type" value="Genomic_DNA"/>
</dbReference>
<dbReference type="InterPro" id="IPR036942">
    <property type="entry name" value="Beta-barrel_TonB_sf"/>
</dbReference>
<evidence type="ECO:0000259" key="19">
    <source>
        <dbReference type="Pfam" id="PF07715"/>
    </source>
</evidence>
<evidence type="ECO:0000256" key="3">
    <source>
        <dbReference type="ARBA" id="ARBA00022448"/>
    </source>
</evidence>
<feature type="chain" id="PRO_5045699784" evidence="17">
    <location>
        <begin position="32"/>
        <end position="716"/>
    </location>
</feature>
<evidence type="ECO:0000256" key="14">
    <source>
        <dbReference type="PROSITE-ProRule" id="PRU01360"/>
    </source>
</evidence>
<evidence type="ECO:0000256" key="16">
    <source>
        <dbReference type="RuleBase" id="RU003357"/>
    </source>
</evidence>
<comment type="similarity">
    <text evidence="2 14 16">Belongs to the TonB-dependent receptor family.</text>
</comment>
<reference evidence="20 21" key="1">
    <citation type="submission" date="2019-05" db="EMBL/GenBank/DDBJ databases">
        <title>Identification and Biocontrol Activity Analysis of Biocontrol Strain PF-1 Based on Genome-wide Data.</title>
        <authorList>
            <person name="Qi J."/>
        </authorList>
    </citation>
    <scope>NUCLEOTIDE SEQUENCE [LARGE SCALE GENOMIC DNA]</scope>
    <source>
        <strain evidence="20 21">PF-1</strain>
    </source>
</reference>
<keyword evidence="10 16" id="KW-0798">TonB box</keyword>
<keyword evidence="11 14" id="KW-0472">Membrane</keyword>
<dbReference type="PROSITE" id="PS52016">
    <property type="entry name" value="TONB_DEPENDENT_REC_3"/>
    <property type="match status" value="1"/>
</dbReference>
<evidence type="ECO:0000256" key="1">
    <source>
        <dbReference type="ARBA" id="ARBA00004571"/>
    </source>
</evidence>
<keyword evidence="13 14" id="KW-0998">Cell outer membrane</keyword>
<feature type="domain" description="TonB-dependent receptor plug" evidence="19">
    <location>
        <begin position="70"/>
        <end position="173"/>
    </location>
</feature>
<dbReference type="InterPro" id="IPR010105">
    <property type="entry name" value="TonB_sidphr_rcpt"/>
</dbReference>
<keyword evidence="6 14" id="KW-0812">Transmembrane</keyword>
<keyword evidence="8" id="KW-0408">Iron</keyword>
<evidence type="ECO:0000256" key="13">
    <source>
        <dbReference type="ARBA" id="ARBA00023237"/>
    </source>
</evidence>
<evidence type="ECO:0000256" key="8">
    <source>
        <dbReference type="ARBA" id="ARBA00023004"/>
    </source>
</evidence>
<dbReference type="InterPro" id="IPR012910">
    <property type="entry name" value="Plug_dom"/>
</dbReference>
<dbReference type="InterPro" id="IPR039426">
    <property type="entry name" value="TonB-dep_rcpt-like"/>
</dbReference>
<keyword evidence="3 14" id="KW-0813">Transport</keyword>
<comment type="subcellular location">
    <subcellularLocation>
        <location evidence="1 14">Cell outer membrane</location>
        <topology evidence="1 14">Multi-pass membrane protein</topology>
    </subcellularLocation>
</comment>
<keyword evidence="12 20" id="KW-0675">Receptor</keyword>
<dbReference type="InterPro" id="IPR037066">
    <property type="entry name" value="Plug_dom_sf"/>
</dbReference>
<dbReference type="NCBIfam" id="TIGR01783">
    <property type="entry name" value="TonB-siderophor"/>
    <property type="match status" value="1"/>
</dbReference>
<dbReference type="Pfam" id="PF07715">
    <property type="entry name" value="Plug"/>
    <property type="match status" value="1"/>
</dbReference>
<dbReference type="RefSeq" id="WP_080512189.1">
    <property type="nucleotide sequence ID" value="NZ_CP022097.2"/>
</dbReference>
<evidence type="ECO:0000256" key="4">
    <source>
        <dbReference type="ARBA" id="ARBA00022452"/>
    </source>
</evidence>
<dbReference type="Proteomes" id="UP000310095">
    <property type="component" value="Unassembled WGS sequence"/>
</dbReference>
<evidence type="ECO:0000256" key="9">
    <source>
        <dbReference type="ARBA" id="ARBA00023065"/>
    </source>
</evidence>
<dbReference type="PANTHER" id="PTHR32552">
    <property type="entry name" value="FERRICHROME IRON RECEPTOR-RELATED"/>
    <property type="match status" value="1"/>
</dbReference>
<keyword evidence="4 14" id="KW-1134">Transmembrane beta strand</keyword>
<comment type="caution">
    <text evidence="20">The sequence shown here is derived from an EMBL/GenBank/DDBJ whole genome shotgun (WGS) entry which is preliminary data.</text>
</comment>
<dbReference type="PROSITE" id="PS01156">
    <property type="entry name" value="TONB_DEPENDENT_REC_2"/>
    <property type="match status" value="1"/>
</dbReference>
<gene>
    <name evidence="20" type="ORF">FEF10_03400</name>
</gene>
<dbReference type="InterPro" id="IPR000531">
    <property type="entry name" value="Beta-barrel_TonB"/>
</dbReference>